<comment type="function">
    <text evidence="4">Catalyzes ATP-dependent phosphorylation of adenosylcobinamide and addition of GMP to adenosylcobinamide phosphate.</text>
</comment>
<reference evidence="20 21" key="1">
    <citation type="submission" date="2018-02" db="EMBL/GenBank/DDBJ databases">
        <title>Genomic Encyclopedia of Archaeal and Bacterial Type Strains, Phase II (KMG-II): from individual species to whole genera.</title>
        <authorList>
            <person name="Goeker M."/>
        </authorList>
    </citation>
    <scope>NUCLEOTIDE SEQUENCE [LARGE SCALE GENOMIC DNA]</scope>
    <source>
        <strain evidence="20 21">DSM 15099</strain>
    </source>
</reference>
<dbReference type="Gene3D" id="3.40.50.300">
    <property type="entry name" value="P-loop containing nucleotide triphosphate hydrolases"/>
    <property type="match status" value="1"/>
</dbReference>
<dbReference type="SUPFAM" id="SSF52540">
    <property type="entry name" value="P-loop containing nucleoside triphosphate hydrolases"/>
    <property type="match status" value="1"/>
</dbReference>
<dbReference type="EMBL" id="PTIS01000009">
    <property type="protein sequence ID" value="PPK48210.1"/>
    <property type="molecule type" value="Genomic_DNA"/>
</dbReference>
<evidence type="ECO:0000256" key="2">
    <source>
        <dbReference type="ARBA" id="ARBA00000711"/>
    </source>
</evidence>
<evidence type="ECO:0000256" key="19">
    <source>
        <dbReference type="PIRSR" id="PIRSR006135-2"/>
    </source>
</evidence>
<evidence type="ECO:0000256" key="17">
    <source>
        <dbReference type="ARBA" id="ARBA00030571"/>
    </source>
</evidence>
<gene>
    <name evidence="20" type="ORF">BD821_10976</name>
</gene>
<dbReference type="InterPro" id="IPR003203">
    <property type="entry name" value="CobU/CobP"/>
</dbReference>
<comment type="catalytic activity">
    <reaction evidence="1">
        <text>adenosylcob(III)inamide + ATP = adenosylcob(III)inamide phosphate + ADP + H(+)</text>
        <dbReference type="Rhea" id="RHEA:15769"/>
        <dbReference type="ChEBI" id="CHEBI:2480"/>
        <dbReference type="ChEBI" id="CHEBI:15378"/>
        <dbReference type="ChEBI" id="CHEBI:30616"/>
        <dbReference type="ChEBI" id="CHEBI:58502"/>
        <dbReference type="ChEBI" id="CHEBI:456216"/>
        <dbReference type="EC" id="2.7.1.156"/>
    </reaction>
</comment>
<feature type="active site" description="GMP-histidine intermediate" evidence="18">
    <location>
        <position position="49"/>
    </location>
</feature>
<dbReference type="GO" id="GO:0043752">
    <property type="term" value="F:adenosylcobinamide kinase activity"/>
    <property type="evidence" value="ECO:0007669"/>
    <property type="project" value="UniProtKB-EC"/>
</dbReference>
<evidence type="ECO:0000256" key="12">
    <source>
        <dbReference type="ARBA" id="ARBA00022741"/>
    </source>
</evidence>
<evidence type="ECO:0000256" key="4">
    <source>
        <dbReference type="ARBA" id="ARBA00003889"/>
    </source>
</evidence>
<evidence type="ECO:0000256" key="3">
    <source>
        <dbReference type="ARBA" id="ARBA00001522"/>
    </source>
</evidence>
<keyword evidence="10" id="KW-0169">Cobalamin biosynthesis</keyword>
<dbReference type="EC" id="2.7.7.62" evidence="9"/>
<proteinExistence type="inferred from homology"/>
<name>A0A2S6FXB0_9CLOT</name>
<evidence type="ECO:0000256" key="5">
    <source>
        <dbReference type="ARBA" id="ARBA00004692"/>
    </source>
</evidence>
<dbReference type="UniPathway" id="UPA00148">
    <property type="reaction ID" value="UER00236"/>
</dbReference>
<feature type="binding site" evidence="19">
    <location>
        <begin position="33"/>
        <end position="35"/>
    </location>
    <ligand>
        <name>GTP</name>
        <dbReference type="ChEBI" id="CHEBI:37565"/>
    </ligand>
</feature>
<evidence type="ECO:0000256" key="15">
    <source>
        <dbReference type="ARBA" id="ARBA00023134"/>
    </source>
</evidence>
<dbReference type="InterPro" id="IPR027417">
    <property type="entry name" value="P-loop_NTPase"/>
</dbReference>
<evidence type="ECO:0000256" key="13">
    <source>
        <dbReference type="ARBA" id="ARBA00022777"/>
    </source>
</evidence>
<dbReference type="PANTHER" id="PTHR34848">
    <property type="match status" value="1"/>
</dbReference>
<keyword evidence="13 20" id="KW-0418">Kinase</keyword>
<organism evidence="20 21">
    <name type="scientific">Clostridium algidicarnis DSM 15099</name>
    <dbReference type="NCBI Taxonomy" id="1121295"/>
    <lineage>
        <taxon>Bacteria</taxon>
        <taxon>Bacillati</taxon>
        <taxon>Bacillota</taxon>
        <taxon>Clostridia</taxon>
        <taxon>Eubacteriales</taxon>
        <taxon>Clostridiaceae</taxon>
        <taxon>Clostridium</taxon>
    </lineage>
</organism>
<dbReference type="Pfam" id="PF02283">
    <property type="entry name" value="CobU"/>
    <property type="match status" value="1"/>
</dbReference>
<keyword evidence="11 20" id="KW-0808">Transferase</keyword>
<evidence type="ECO:0000256" key="8">
    <source>
        <dbReference type="ARBA" id="ARBA00012016"/>
    </source>
</evidence>
<feature type="binding site" evidence="19">
    <location>
        <begin position="9"/>
        <end position="16"/>
    </location>
    <ligand>
        <name>GTP</name>
        <dbReference type="ChEBI" id="CHEBI:37565"/>
    </ligand>
</feature>
<evidence type="ECO:0000256" key="14">
    <source>
        <dbReference type="ARBA" id="ARBA00022840"/>
    </source>
</evidence>
<keyword evidence="20" id="KW-0548">Nucleotidyltransferase</keyword>
<feature type="binding site" evidence="19">
    <location>
        <position position="61"/>
    </location>
    <ligand>
        <name>GTP</name>
        <dbReference type="ChEBI" id="CHEBI:37565"/>
    </ligand>
</feature>
<dbReference type="NCBIfam" id="NF004469">
    <property type="entry name" value="PRK05800.1"/>
    <property type="match status" value="1"/>
</dbReference>
<dbReference type="OrthoDB" id="9799422at2"/>
<dbReference type="PIRSF" id="PIRSF006135">
    <property type="entry name" value="CobU"/>
    <property type="match status" value="1"/>
</dbReference>
<dbReference type="GO" id="GO:0005525">
    <property type="term" value="F:GTP binding"/>
    <property type="evidence" value="ECO:0007669"/>
    <property type="project" value="UniProtKB-KW"/>
</dbReference>
<protein>
    <recommendedName>
        <fullName evidence="16">Adenosylcobinamide kinase</fullName>
        <ecNumber evidence="8">2.7.1.156</ecNumber>
        <ecNumber evidence="9">2.7.7.62</ecNumber>
    </recommendedName>
    <alternativeName>
        <fullName evidence="17">Adenosylcobinamide-phosphate guanylyltransferase</fullName>
    </alternativeName>
</protein>
<evidence type="ECO:0000313" key="21">
    <source>
        <dbReference type="Proteomes" id="UP000239863"/>
    </source>
</evidence>
<evidence type="ECO:0000256" key="18">
    <source>
        <dbReference type="PIRSR" id="PIRSR006135-1"/>
    </source>
</evidence>
<evidence type="ECO:0000256" key="7">
    <source>
        <dbReference type="ARBA" id="ARBA00007490"/>
    </source>
</evidence>
<evidence type="ECO:0000256" key="9">
    <source>
        <dbReference type="ARBA" id="ARBA00012523"/>
    </source>
</evidence>
<keyword evidence="14" id="KW-0067">ATP-binding</keyword>
<dbReference type="GO" id="GO:0008820">
    <property type="term" value="F:cobinamide phosphate guanylyltransferase activity"/>
    <property type="evidence" value="ECO:0007669"/>
    <property type="project" value="UniProtKB-EC"/>
</dbReference>
<keyword evidence="12 19" id="KW-0547">Nucleotide-binding</keyword>
<evidence type="ECO:0000256" key="11">
    <source>
        <dbReference type="ARBA" id="ARBA00022679"/>
    </source>
</evidence>
<feature type="binding site" evidence="19">
    <location>
        <begin position="50"/>
        <end position="53"/>
    </location>
    <ligand>
        <name>GTP</name>
        <dbReference type="ChEBI" id="CHEBI:37565"/>
    </ligand>
</feature>
<feature type="binding site" evidence="19">
    <location>
        <position position="81"/>
    </location>
    <ligand>
        <name>GTP</name>
        <dbReference type="ChEBI" id="CHEBI:37565"/>
    </ligand>
</feature>
<dbReference type="GO" id="GO:0009236">
    <property type="term" value="P:cobalamin biosynthetic process"/>
    <property type="evidence" value="ECO:0007669"/>
    <property type="project" value="UniProtKB-UniPathway"/>
</dbReference>
<dbReference type="EC" id="2.7.1.156" evidence="8"/>
<comment type="catalytic activity">
    <reaction evidence="3">
        <text>adenosylcob(III)inamide + GTP = adenosylcob(III)inamide phosphate + GDP + H(+)</text>
        <dbReference type="Rhea" id="RHEA:15765"/>
        <dbReference type="ChEBI" id="CHEBI:2480"/>
        <dbReference type="ChEBI" id="CHEBI:15378"/>
        <dbReference type="ChEBI" id="CHEBI:37565"/>
        <dbReference type="ChEBI" id="CHEBI:58189"/>
        <dbReference type="ChEBI" id="CHEBI:58502"/>
        <dbReference type="EC" id="2.7.1.156"/>
    </reaction>
</comment>
<comment type="pathway">
    <text evidence="6">Cofactor biosynthesis; adenosylcobalamin biosynthesis; adenosylcobalamin from cob(II)yrinate a,c-diamide: step 5/7.</text>
</comment>
<dbReference type="AlphaFoldDB" id="A0A2S6FXB0"/>
<evidence type="ECO:0000313" key="20">
    <source>
        <dbReference type="EMBL" id="PPK48210.1"/>
    </source>
</evidence>
<comment type="caution">
    <text evidence="20">The sequence shown here is derived from an EMBL/GenBank/DDBJ whole genome shotgun (WGS) entry which is preliminary data.</text>
</comment>
<comment type="pathway">
    <text evidence="5">Cofactor biosynthesis; adenosylcobalamin biosynthesis; adenosylcobalamin from cob(II)yrinate a,c-diamide: step 6/7.</text>
</comment>
<comment type="similarity">
    <text evidence="7">Belongs to the CobU/CobP family.</text>
</comment>
<accession>A0A2S6FXB0</accession>
<evidence type="ECO:0000256" key="16">
    <source>
        <dbReference type="ARBA" id="ARBA00029570"/>
    </source>
</evidence>
<dbReference type="Proteomes" id="UP000239863">
    <property type="component" value="Unassembled WGS sequence"/>
</dbReference>
<dbReference type="RefSeq" id="WP_104409999.1">
    <property type="nucleotide sequence ID" value="NZ_PTIS01000009.1"/>
</dbReference>
<keyword evidence="15 19" id="KW-0342">GTP-binding</keyword>
<sequence length="183" mass="21172">MGKVTLVTGGSRSGKSTFAEDILKEEDEVLYIATAIVTDDEMKERIDRHRESRNHKWTTYEGFKDLHIAVKENNKPYILLDCVTVMMTNLLFNREENLEEDISRETLDLIYKNIENEFKMLLDEVKKGNSNLIMVTNEVGMGLVPEYKLGRIFRDFAGWINQFLAKNSEEVYLVTCGIPLKIK</sequence>
<dbReference type="PANTHER" id="PTHR34848:SF1">
    <property type="entry name" value="BIFUNCTIONAL ADENOSYLCOBALAMIN BIOSYNTHESIS PROTEIN COBU"/>
    <property type="match status" value="1"/>
</dbReference>
<dbReference type="CDD" id="cd00544">
    <property type="entry name" value="CobU"/>
    <property type="match status" value="1"/>
</dbReference>
<evidence type="ECO:0000256" key="1">
    <source>
        <dbReference type="ARBA" id="ARBA00000312"/>
    </source>
</evidence>
<dbReference type="GO" id="GO:0005524">
    <property type="term" value="F:ATP binding"/>
    <property type="evidence" value="ECO:0007669"/>
    <property type="project" value="UniProtKB-KW"/>
</dbReference>
<evidence type="ECO:0000256" key="6">
    <source>
        <dbReference type="ARBA" id="ARBA00005159"/>
    </source>
</evidence>
<dbReference type="STRING" id="37659.GCA_000703125_02286"/>
<comment type="catalytic activity">
    <reaction evidence="2">
        <text>adenosylcob(III)inamide phosphate + GTP + H(+) = adenosylcob(III)inamide-GDP + diphosphate</text>
        <dbReference type="Rhea" id="RHEA:22712"/>
        <dbReference type="ChEBI" id="CHEBI:15378"/>
        <dbReference type="ChEBI" id="CHEBI:33019"/>
        <dbReference type="ChEBI" id="CHEBI:37565"/>
        <dbReference type="ChEBI" id="CHEBI:58502"/>
        <dbReference type="ChEBI" id="CHEBI:60487"/>
        <dbReference type="EC" id="2.7.7.62"/>
    </reaction>
</comment>
<evidence type="ECO:0000256" key="10">
    <source>
        <dbReference type="ARBA" id="ARBA00022573"/>
    </source>
</evidence>